<proteinExistence type="predicted"/>
<organism evidence="1 2">
    <name type="scientific">Penicillium angulare</name>
    <dbReference type="NCBI Taxonomy" id="116970"/>
    <lineage>
        <taxon>Eukaryota</taxon>
        <taxon>Fungi</taxon>
        <taxon>Dikarya</taxon>
        <taxon>Ascomycota</taxon>
        <taxon>Pezizomycotina</taxon>
        <taxon>Eurotiomycetes</taxon>
        <taxon>Eurotiomycetidae</taxon>
        <taxon>Eurotiales</taxon>
        <taxon>Aspergillaceae</taxon>
        <taxon>Penicillium</taxon>
    </lineage>
</organism>
<gene>
    <name evidence="1" type="ORF">N7456_001592</name>
</gene>
<sequence>MRSIIPNSPVTGFELRELFFECAFIHRPSLQIDSLREYEARVHTHSATNPRLVFVGANRAETRLAMRDMICVAAHIQKLACTCLNIMRKSLFAAVSSSPVTPETAPGAALRQPSWIEEFRVYRALWHIKLKSNIAKAAQGSWIPSQYSSELRWGGWNWKPFDQEQACSWYESRMNRQDLIEALTISDVLSIVSLSSNTENLSDNIRLTGIAATQGQPKFRPLWAMAPVPLDCELERFTIPAQWAEWRIFQDDLLRAGRKLRQPCSLFEDSCRLFNIMGIFIWDLERTWRLGLTLQPLFTDDEDIESELSSDKLISPEAAISGIKRREQLTVSLMEKLKNRWHSLLFSYSSSVQHDVSYIQDQKKAMSA</sequence>
<reference evidence="1" key="2">
    <citation type="journal article" date="2023" name="IMA Fungus">
        <title>Comparative genomic study of the Penicillium genus elucidates a diverse pangenome and 15 lateral gene transfer events.</title>
        <authorList>
            <person name="Petersen C."/>
            <person name="Sorensen T."/>
            <person name="Nielsen M.R."/>
            <person name="Sondergaard T.E."/>
            <person name="Sorensen J.L."/>
            <person name="Fitzpatrick D.A."/>
            <person name="Frisvad J.C."/>
            <person name="Nielsen K.L."/>
        </authorList>
    </citation>
    <scope>NUCLEOTIDE SEQUENCE</scope>
    <source>
        <strain evidence="1">IBT 30069</strain>
    </source>
</reference>
<keyword evidence="2" id="KW-1185">Reference proteome</keyword>
<evidence type="ECO:0000313" key="1">
    <source>
        <dbReference type="EMBL" id="KAJ5113058.1"/>
    </source>
</evidence>
<comment type="caution">
    <text evidence="1">The sequence shown here is derived from an EMBL/GenBank/DDBJ whole genome shotgun (WGS) entry which is preliminary data.</text>
</comment>
<dbReference type="Proteomes" id="UP001149165">
    <property type="component" value="Unassembled WGS sequence"/>
</dbReference>
<accession>A0A9W9G6Z7</accession>
<dbReference type="OrthoDB" id="4358152at2759"/>
<dbReference type="EMBL" id="JAPQKH010000002">
    <property type="protein sequence ID" value="KAJ5113058.1"/>
    <property type="molecule type" value="Genomic_DNA"/>
</dbReference>
<name>A0A9W9G6Z7_9EURO</name>
<protein>
    <submittedName>
        <fullName evidence="1">Uncharacterized protein</fullName>
    </submittedName>
</protein>
<reference evidence="1" key="1">
    <citation type="submission" date="2022-11" db="EMBL/GenBank/DDBJ databases">
        <authorList>
            <person name="Petersen C."/>
        </authorList>
    </citation>
    <scope>NUCLEOTIDE SEQUENCE</scope>
    <source>
        <strain evidence="1">IBT 30069</strain>
    </source>
</reference>
<evidence type="ECO:0000313" key="2">
    <source>
        <dbReference type="Proteomes" id="UP001149165"/>
    </source>
</evidence>
<dbReference type="AlphaFoldDB" id="A0A9W9G6Z7"/>